<organism evidence="1 2">
    <name type="scientific">Dendrosporobacter quercicolus</name>
    <dbReference type="NCBI Taxonomy" id="146817"/>
    <lineage>
        <taxon>Bacteria</taxon>
        <taxon>Bacillati</taxon>
        <taxon>Bacillota</taxon>
        <taxon>Negativicutes</taxon>
        <taxon>Selenomonadales</taxon>
        <taxon>Sporomusaceae</taxon>
        <taxon>Dendrosporobacter</taxon>
    </lineage>
</organism>
<dbReference type="RefSeq" id="WP_092074948.1">
    <property type="nucleotide sequence ID" value="NZ_FNHB01000015.1"/>
</dbReference>
<dbReference type="EMBL" id="FNHB01000015">
    <property type="protein sequence ID" value="SDN23310.1"/>
    <property type="molecule type" value="Genomic_DNA"/>
</dbReference>
<accession>A0A1G9ZQ08</accession>
<dbReference type="OrthoDB" id="1633874at2"/>
<dbReference type="Proteomes" id="UP000214880">
    <property type="component" value="Unassembled WGS sequence"/>
</dbReference>
<dbReference type="STRING" id="146817.SAMN04488502_11530"/>
<keyword evidence="2" id="KW-1185">Reference proteome</keyword>
<protein>
    <submittedName>
        <fullName evidence="1">Uncharacterized protein</fullName>
    </submittedName>
</protein>
<evidence type="ECO:0000313" key="2">
    <source>
        <dbReference type="Proteomes" id="UP000214880"/>
    </source>
</evidence>
<name>A0A1G9ZQ08_9FIRM</name>
<dbReference type="AlphaFoldDB" id="A0A1G9ZQ08"/>
<proteinExistence type="predicted"/>
<sequence length="142" mass="16250">MLWWPIAKHLVDFLAAKPEFAEPWQVYPGSKGKAKEYPCVEVQWDQESGLSVHKSNEGGITLWVDVWVPSDEVEPDVVYQQQYEVQRVILDSLRDWSDLLLKDLKVAAKVDCPGIASEGTITRPTFGCSIILTIEWRKSRYV</sequence>
<gene>
    <name evidence="1" type="ORF">SAMN04488502_11530</name>
</gene>
<evidence type="ECO:0000313" key="1">
    <source>
        <dbReference type="EMBL" id="SDN23310.1"/>
    </source>
</evidence>
<reference evidence="1 2" key="1">
    <citation type="submission" date="2016-10" db="EMBL/GenBank/DDBJ databases">
        <authorList>
            <person name="de Groot N.N."/>
        </authorList>
    </citation>
    <scope>NUCLEOTIDE SEQUENCE [LARGE SCALE GENOMIC DNA]</scope>
    <source>
        <strain evidence="1 2">DSM 1736</strain>
    </source>
</reference>